<evidence type="ECO:0000313" key="1">
    <source>
        <dbReference type="EMBL" id="CAK9114639.1"/>
    </source>
</evidence>
<feature type="non-terminal residue" evidence="1">
    <location>
        <position position="54"/>
    </location>
</feature>
<comment type="caution">
    <text evidence="1">The sequence shown here is derived from an EMBL/GenBank/DDBJ whole genome shotgun (WGS) entry which is preliminary data.</text>
</comment>
<reference evidence="1 2" key="1">
    <citation type="submission" date="2024-02" db="EMBL/GenBank/DDBJ databases">
        <authorList>
            <person name="Chen Y."/>
            <person name="Shah S."/>
            <person name="Dougan E. K."/>
            <person name="Thang M."/>
            <person name="Chan C."/>
        </authorList>
    </citation>
    <scope>NUCLEOTIDE SEQUENCE [LARGE SCALE GENOMIC DNA]</scope>
</reference>
<sequence>FFAAIRAGNDTWLRAQLEQGQSPATVWEDGERSALVYALLGEVRNNRTDFDRRR</sequence>
<dbReference type="EMBL" id="CAXAMM010044428">
    <property type="protein sequence ID" value="CAK9114639.1"/>
    <property type="molecule type" value="Genomic_DNA"/>
</dbReference>
<dbReference type="Proteomes" id="UP001642464">
    <property type="component" value="Unassembled WGS sequence"/>
</dbReference>
<gene>
    <name evidence="1" type="ORF">SCF082_LOCUS53090</name>
</gene>
<accession>A0ABP0SQF3</accession>
<protein>
    <submittedName>
        <fullName evidence="1">Uncharacterized protein</fullName>
    </submittedName>
</protein>
<feature type="non-terminal residue" evidence="1">
    <location>
        <position position="1"/>
    </location>
</feature>
<proteinExistence type="predicted"/>
<evidence type="ECO:0000313" key="2">
    <source>
        <dbReference type="Proteomes" id="UP001642464"/>
    </source>
</evidence>
<keyword evidence="2" id="KW-1185">Reference proteome</keyword>
<name>A0ABP0SQF3_9DINO</name>
<organism evidence="1 2">
    <name type="scientific">Durusdinium trenchii</name>
    <dbReference type="NCBI Taxonomy" id="1381693"/>
    <lineage>
        <taxon>Eukaryota</taxon>
        <taxon>Sar</taxon>
        <taxon>Alveolata</taxon>
        <taxon>Dinophyceae</taxon>
        <taxon>Suessiales</taxon>
        <taxon>Symbiodiniaceae</taxon>
        <taxon>Durusdinium</taxon>
    </lineage>
</organism>